<organism evidence="1">
    <name type="scientific">Guillardia theta (strain CCMP2712)</name>
    <name type="common">Cryptophyte</name>
    <dbReference type="NCBI Taxonomy" id="905079"/>
    <lineage>
        <taxon>Eukaryota</taxon>
        <taxon>Cryptophyceae</taxon>
        <taxon>Pyrenomonadales</taxon>
        <taxon>Geminigeraceae</taxon>
        <taxon>Guillardia</taxon>
    </lineage>
</organism>
<dbReference type="PaxDb" id="55529-EKX32584"/>
<proteinExistence type="predicted"/>
<dbReference type="Proteomes" id="UP000011087">
    <property type="component" value="Unassembled WGS sequence"/>
</dbReference>
<evidence type="ECO:0000313" key="2">
    <source>
        <dbReference type="EnsemblProtists" id="EKX32584"/>
    </source>
</evidence>
<dbReference type="EMBL" id="JH993182">
    <property type="protein sequence ID" value="EKX32584.1"/>
    <property type="molecule type" value="Genomic_DNA"/>
</dbReference>
<dbReference type="GeneID" id="17289319"/>
<dbReference type="KEGG" id="gtt:GUITHDRAFT_121252"/>
<dbReference type="HOGENOM" id="CLU_2532263_0_0_1"/>
<reference evidence="2" key="3">
    <citation type="submission" date="2016-03" db="UniProtKB">
        <authorList>
            <consortium name="EnsemblProtists"/>
        </authorList>
    </citation>
    <scope>IDENTIFICATION</scope>
</reference>
<dbReference type="RefSeq" id="XP_005819564.1">
    <property type="nucleotide sequence ID" value="XM_005819507.1"/>
</dbReference>
<dbReference type="AlphaFoldDB" id="L1I9J8"/>
<accession>L1I9J8</accession>
<evidence type="ECO:0000313" key="1">
    <source>
        <dbReference type="EMBL" id="EKX32584.1"/>
    </source>
</evidence>
<name>L1I9J8_GUITC</name>
<reference evidence="3" key="2">
    <citation type="submission" date="2012-11" db="EMBL/GenBank/DDBJ databases">
        <authorList>
            <person name="Kuo A."/>
            <person name="Curtis B.A."/>
            <person name="Tanifuji G."/>
            <person name="Burki F."/>
            <person name="Gruber A."/>
            <person name="Irimia M."/>
            <person name="Maruyama S."/>
            <person name="Arias M.C."/>
            <person name="Ball S.G."/>
            <person name="Gile G.H."/>
            <person name="Hirakawa Y."/>
            <person name="Hopkins J.F."/>
            <person name="Rensing S.A."/>
            <person name="Schmutz J."/>
            <person name="Symeonidi A."/>
            <person name="Elias M."/>
            <person name="Eveleigh R.J."/>
            <person name="Herman E.K."/>
            <person name="Klute M.J."/>
            <person name="Nakayama T."/>
            <person name="Obornik M."/>
            <person name="Reyes-Prieto A."/>
            <person name="Armbrust E.V."/>
            <person name="Aves S.J."/>
            <person name="Beiko R.G."/>
            <person name="Coutinho P."/>
            <person name="Dacks J.B."/>
            <person name="Durnford D.G."/>
            <person name="Fast N.M."/>
            <person name="Green B.R."/>
            <person name="Grisdale C."/>
            <person name="Hempe F."/>
            <person name="Henrissat B."/>
            <person name="Hoppner M.P."/>
            <person name="Ishida K.-I."/>
            <person name="Kim E."/>
            <person name="Koreny L."/>
            <person name="Kroth P.G."/>
            <person name="Liu Y."/>
            <person name="Malik S.-B."/>
            <person name="Maier U.G."/>
            <person name="McRose D."/>
            <person name="Mock T."/>
            <person name="Neilson J.A."/>
            <person name="Onodera N.T."/>
            <person name="Poole A.M."/>
            <person name="Pritham E.J."/>
            <person name="Richards T.A."/>
            <person name="Rocap G."/>
            <person name="Roy S.W."/>
            <person name="Sarai C."/>
            <person name="Schaack S."/>
            <person name="Shirato S."/>
            <person name="Slamovits C.H."/>
            <person name="Spencer D.F."/>
            <person name="Suzuki S."/>
            <person name="Worden A.Z."/>
            <person name="Zauner S."/>
            <person name="Barry K."/>
            <person name="Bell C."/>
            <person name="Bharti A.K."/>
            <person name="Crow J.A."/>
            <person name="Grimwood J."/>
            <person name="Kramer R."/>
            <person name="Lindquist E."/>
            <person name="Lucas S."/>
            <person name="Salamov A."/>
            <person name="McFadden G.I."/>
            <person name="Lane C.E."/>
            <person name="Keeling P.J."/>
            <person name="Gray M.W."/>
            <person name="Grigoriev I.V."/>
            <person name="Archibald J.M."/>
        </authorList>
    </citation>
    <scope>NUCLEOTIDE SEQUENCE</scope>
    <source>
        <strain evidence="3">CCMP2712</strain>
    </source>
</reference>
<sequence>MFRYDSSWTDSQKLAGNPRMLTALKQMAKPHARGYFGVEAKAYGYSTHVDLDKLKVPSAHHIFHCARELNAFNDGWNTTAPSDC</sequence>
<gene>
    <name evidence="1" type="ORF">GUITHDRAFT_121252</name>
</gene>
<dbReference type="EnsemblProtists" id="EKX32584">
    <property type="protein sequence ID" value="EKX32584"/>
    <property type="gene ID" value="GUITHDRAFT_121252"/>
</dbReference>
<evidence type="ECO:0000313" key="3">
    <source>
        <dbReference type="Proteomes" id="UP000011087"/>
    </source>
</evidence>
<keyword evidence="3" id="KW-1185">Reference proteome</keyword>
<protein>
    <submittedName>
        <fullName evidence="1 2">Uncharacterized protein</fullName>
    </submittedName>
</protein>
<reference evidence="1 3" key="1">
    <citation type="journal article" date="2012" name="Nature">
        <title>Algal genomes reveal evolutionary mosaicism and the fate of nucleomorphs.</title>
        <authorList>
            <consortium name="DOE Joint Genome Institute"/>
            <person name="Curtis B.A."/>
            <person name="Tanifuji G."/>
            <person name="Burki F."/>
            <person name="Gruber A."/>
            <person name="Irimia M."/>
            <person name="Maruyama S."/>
            <person name="Arias M.C."/>
            <person name="Ball S.G."/>
            <person name="Gile G.H."/>
            <person name="Hirakawa Y."/>
            <person name="Hopkins J.F."/>
            <person name="Kuo A."/>
            <person name="Rensing S.A."/>
            <person name="Schmutz J."/>
            <person name="Symeonidi A."/>
            <person name="Elias M."/>
            <person name="Eveleigh R.J."/>
            <person name="Herman E.K."/>
            <person name="Klute M.J."/>
            <person name="Nakayama T."/>
            <person name="Obornik M."/>
            <person name="Reyes-Prieto A."/>
            <person name="Armbrust E.V."/>
            <person name="Aves S.J."/>
            <person name="Beiko R.G."/>
            <person name="Coutinho P."/>
            <person name="Dacks J.B."/>
            <person name="Durnford D.G."/>
            <person name="Fast N.M."/>
            <person name="Green B.R."/>
            <person name="Grisdale C.J."/>
            <person name="Hempel F."/>
            <person name="Henrissat B."/>
            <person name="Hoppner M.P."/>
            <person name="Ishida K."/>
            <person name="Kim E."/>
            <person name="Koreny L."/>
            <person name="Kroth P.G."/>
            <person name="Liu Y."/>
            <person name="Malik S.B."/>
            <person name="Maier U.G."/>
            <person name="McRose D."/>
            <person name="Mock T."/>
            <person name="Neilson J.A."/>
            <person name="Onodera N.T."/>
            <person name="Poole A.M."/>
            <person name="Pritham E.J."/>
            <person name="Richards T.A."/>
            <person name="Rocap G."/>
            <person name="Roy S.W."/>
            <person name="Sarai C."/>
            <person name="Schaack S."/>
            <person name="Shirato S."/>
            <person name="Slamovits C.H."/>
            <person name="Spencer D.F."/>
            <person name="Suzuki S."/>
            <person name="Worden A.Z."/>
            <person name="Zauner S."/>
            <person name="Barry K."/>
            <person name="Bell C."/>
            <person name="Bharti A.K."/>
            <person name="Crow J.A."/>
            <person name="Grimwood J."/>
            <person name="Kramer R."/>
            <person name="Lindquist E."/>
            <person name="Lucas S."/>
            <person name="Salamov A."/>
            <person name="McFadden G.I."/>
            <person name="Lane C.E."/>
            <person name="Keeling P.J."/>
            <person name="Gray M.W."/>
            <person name="Grigoriev I.V."/>
            <person name="Archibald J.M."/>
        </authorList>
    </citation>
    <scope>NUCLEOTIDE SEQUENCE</scope>
    <source>
        <strain evidence="1 3">CCMP2712</strain>
    </source>
</reference>